<comment type="caution">
    <text evidence="2">The sequence shown here is derived from an EMBL/GenBank/DDBJ whole genome shotgun (WGS) entry which is preliminary data.</text>
</comment>
<dbReference type="Proteomes" id="UP000195728">
    <property type="component" value="Unassembled WGS sequence"/>
</dbReference>
<feature type="transmembrane region" description="Helical" evidence="1">
    <location>
        <begin position="45"/>
        <end position="62"/>
    </location>
</feature>
<accession>A0AB37YT92</accession>
<evidence type="ECO:0000256" key="1">
    <source>
        <dbReference type="SAM" id="Phobius"/>
    </source>
</evidence>
<evidence type="ECO:0000313" key="3">
    <source>
        <dbReference type="Proteomes" id="UP000195728"/>
    </source>
</evidence>
<protein>
    <submittedName>
        <fullName evidence="2">Uncharacterized protein</fullName>
    </submittedName>
</protein>
<feature type="transmembrane region" description="Helical" evidence="1">
    <location>
        <begin position="69"/>
        <end position="87"/>
    </location>
</feature>
<sequence>MIKEGTELEVGISDRIWRAVVALGIATNIVACIMAVYIQKYELKINYLTNILFLIIIAITYIKMKINKWVALGFTLVVMETGIKAGYDFYTQDYYGVSWSLAIIVYCIYCIFVKARHYSLIKRNH</sequence>
<dbReference type="EMBL" id="FMBG01000014">
    <property type="protein sequence ID" value="SCC41932.1"/>
    <property type="molecule type" value="Genomic_DNA"/>
</dbReference>
<name>A0AB37YT92_9BACI</name>
<evidence type="ECO:0000313" key="2">
    <source>
        <dbReference type="EMBL" id="SCC41932.1"/>
    </source>
</evidence>
<organism evidence="2 3">
    <name type="scientific">Bacillus wiedmannii</name>
    <dbReference type="NCBI Taxonomy" id="1890302"/>
    <lineage>
        <taxon>Bacteria</taxon>
        <taxon>Bacillati</taxon>
        <taxon>Bacillota</taxon>
        <taxon>Bacilli</taxon>
        <taxon>Bacillales</taxon>
        <taxon>Bacillaceae</taxon>
        <taxon>Bacillus</taxon>
        <taxon>Bacillus cereus group</taxon>
    </lineage>
</organism>
<dbReference type="AlphaFoldDB" id="A0AB37YT92"/>
<proteinExistence type="predicted"/>
<keyword evidence="1" id="KW-1133">Transmembrane helix</keyword>
<gene>
    <name evidence="2" type="ORF">BC10311_03140</name>
</gene>
<keyword evidence="1" id="KW-0812">Transmembrane</keyword>
<keyword evidence="1" id="KW-0472">Membrane</keyword>
<feature type="transmembrane region" description="Helical" evidence="1">
    <location>
        <begin position="20"/>
        <end position="39"/>
    </location>
</feature>
<reference evidence="2 3" key="1">
    <citation type="submission" date="2016-08" db="EMBL/GenBank/DDBJ databases">
        <authorList>
            <person name="Loux V."/>
            <person name="Rue O."/>
        </authorList>
    </citation>
    <scope>NUCLEOTIDE SEQUENCE [LARGE SCALE GENOMIC DNA]</scope>
    <source>
        <strain evidence="2 3">WSBC_10311</strain>
    </source>
</reference>
<feature type="transmembrane region" description="Helical" evidence="1">
    <location>
        <begin position="93"/>
        <end position="113"/>
    </location>
</feature>